<evidence type="ECO:0000313" key="1">
    <source>
        <dbReference type="EMBL" id="KAH7957268.1"/>
    </source>
</evidence>
<organism evidence="1 2">
    <name type="scientific">Rhipicephalus sanguineus</name>
    <name type="common">Brown dog tick</name>
    <name type="synonym">Ixodes sanguineus</name>
    <dbReference type="NCBI Taxonomy" id="34632"/>
    <lineage>
        <taxon>Eukaryota</taxon>
        <taxon>Metazoa</taxon>
        <taxon>Ecdysozoa</taxon>
        <taxon>Arthropoda</taxon>
        <taxon>Chelicerata</taxon>
        <taxon>Arachnida</taxon>
        <taxon>Acari</taxon>
        <taxon>Parasitiformes</taxon>
        <taxon>Ixodida</taxon>
        <taxon>Ixodoidea</taxon>
        <taxon>Ixodidae</taxon>
        <taxon>Rhipicephalinae</taxon>
        <taxon>Rhipicephalus</taxon>
        <taxon>Rhipicephalus</taxon>
    </lineage>
</organism>
<dbReference type="GO" id="GO:0036122">
    <property type="term" value="F:BMP binding"/>
    <property type="evidence" value="ECO:0007669"/>
    <property type="project" value="TreeGrafter"/>
</dbReference>
<dbReference type="PANTHER" id="PTHR46526">
    <property type="entry name" value="CHORDIN"/>
    <property type="match status" value="1"/>
</dbReference>
<sequence>MRNPEQTSFSEVFSSLMVPEPGVKETLGGGGVAAISPSRTDIHVTVMFNGIFSPTDARDVVVKLSLLAGKLTEPTVVASSEITLPKIHVLTLPPEQQPLLVAGKLSMRLTSPDGRRHIEGPVIVRPTCNIFQAVLTAETSNSGFAVLNVNHDGSISYQAYASGMNSAPMVVVLETDSPADNEVRTMAASYNPPFAYHWRSSYVENQRRDFFAWSRASAMLAGIADNMPLPLVLGVALLSRENAGPLATLR</sequence>
<reference evidence="1" key="2">
    <citation type="submission" date="2021-09" db="EMBL/GenBank/DDBJ databases">
        <authorList>
            <person name="Jia N."/>
            <person name="Wang J."/>
            <person name="Shi W."/>
            <person name="Du L."/>
            <person name="Sun Y."/>
            <person name="Zhan W."/>
            <person name="Jiang J."/>
            <person name="Wang Q."/>
            <person name="Zhang B."/>
            <person name="Ji P."/>
            <person name="Sakyi L.B."/>
            <person name="Cui X."/>
            <person name="Yuan T."/>
            <person name="Jiang B."/>
            <person name="Yang W."/>
            <person name="Lam T.T.-Y."/>
            <person name="Chang Q."/>
            <person name="Ding S."/>
            <person name="Wang X."/>
            <person name="Zhu J."/>
            <person name="Ruan X."/>
            <person name="Zhao L."/>
            <person name="Wei J."/>
            <person name="Que T."/>
            <person name="Du C."/>
            <person name="Cheng J."/>
            <person name="Dai P."/>
            <person name="Han X."/>
            <person name="Huang E."/>
            <person name="Gao Y."/>
            <person name="Liu J."/>
            <person name="Shao H."/>
            <person name="Ye R."/>
            <person name="Li L."/>
            <person name="Wei W."/>
            <person name="Wang X."/>
            <person name="Wang C."/>
            <person name="Huo Q."/>
            <person name="Li W."/>
            <person name="Guo W."/>
            <person name="Chen H."/>
            <person name="Chen S."/>
            <person name="Zhou L."/>
            <person name="Zhou L."/>
            <person name="Ni X."/>
            <person name="Tian J."/>
            <person name="Zhou Y."/>
            <person name="Sheng Y."/>
            <person name="Liu T."/>
            <person name="Pan Y."/>
            <person name="Xia L."/>
            <person name="Li J."/>
            <person name="Zhao F."/>
            <person name="Cao W."/>
        </authorList>
    </citation>
    <scope>NUCLEOTIDE SEQUENCE</scope>
    <source>
        <strain evidence="1">Rsan-2018</strain>
        <tissue evidence="1">Larvae</tissue>
    </source>
</reference>
<dbReference type="AlphaFoldDB" id="A0A9D4PX63"/>
<dbReference type="GO" id="GO:0005615">
    <property type="term" value="C:extracellular space"/>
    <property type="evidence" value="ECO:0007669"/>
    <property type="project" value="TreeGrafter"/>
</dbReference>
<name>A0A9D4PX63_RHISA</name>
<dbReference type="GO" id="GO:0009953">
    <property type="term" value="P:dorsal/ventral pattern formation"/>
    <property type="evidence" value="ECO:0007669"/>
    <property type="project" value="TreeGrafter"/>
</dbReference>
<dbReference type="InterPro" id="IPR052278">
    <property type="entry name" value="Chordin-like_regulators"/>
</dbReference>
<reference evidence="1" key="1">
    <citation type="journal article" date="2020" name="Cell">
        <title>Large-Scale Comparative Analyses of Tick Genomes Elucidate Their Genetic Diversity and Vector Capacities.</title>
        <authorList>
            <consortium name="Tick Genome and Microbiome Consortium (TIGMIC)"/>
            <person name="Jia N."/>
            <person name="Wang J."/>
            <person name="Shi W."/>
            <person name="Du L."/>
            <person name="Sun Y."/>
            <person name="Zhan W."/>
            <person name="Jiang J.F."/>
            <person name="Wang Q."/>
            <person name="Zhang B."/>
            <person name="Ji P."/>
            <person name="Bell-Sakyi L."/>
            <person name="Cui X.M."/>
            <person name="Yuan T.T."/>
            <person name="Jiang B.G."/>
            <person name="Yang W.F."/>
            <person name="Lam T.T."/>
            <person name="Chang Q.C."/>
            <person name="Ding S.J."/>
            <person name="Wang X.J."/>
            <person name="Zhu J.G."/>
            <person name="Ruan X.D."/>
            <person name="Zhao L."/>
            <person name="Wei J.T."/>
            <person name="Ye R.Z."/>
            <person name="Que T.C."/>
            <person name="Du C.H."/>
            <person name="Zhou Y.H."/>
            <person name="Cheng J.X."/>
            <person name="Dai P.F."/>
            <person name="Guo W.B."/>
            <person name="Han X.H."/>
            <person name="Huang E.J."/>
            <person name="Li L.F."/>
            <person name="Wei W."/>
            <person name="Gao Y.C."/>
            <person name="Liu J.Z."/>
            <person name="Shao H.Z."/>
            <person name="Wang X."/>
            <person name="Wang C.C."/>
            <person name="Yang T.C."/>
            <person name="Huo Q.B."/>
            <person name="Li W."/>
            <person name="Chen H.Y."/>
            <person name="Chen S.E."/>
            <person name="Zhou L.G."/>
            <person name="Ni X.B."/>
            <person name="Tian J.H."/>
            <person name="Sheng Y."/>
            <person name="Liu T."/>
            <person name="Pan Y.S."/>
            <person name="Xia L.Y."/>
            <person name="Li J."/>
            <person name="Zhao F."/>
            <person name="Cao W.C."/>
        </authorList>
    </citation>
    <scope>NUCLEOTIDE SEQUENCE</scope>
    <source>
        <strain evidence="1">Rsan-2018</strain>
    </source>
</reference>
<comment type="caution">
    <text evidence="1">The sequence shown here is derived from an EMBL/GenBank/DDBJ whole genome shotgun (WGS) entry which is preliminary data.</text>
</comment>
<accession>A0A9D4PX63</accession>
<protein>
    <submittedName>
        <fullName evidence="1">Uncharacterized protein</fullName>
    </submittedName>
</protein>
<proteinExistence type="predicted"/>
<evidence type="ECO:0000313" key="2">
    <source>
        <dbReference type="Proteomes" id="UP000821837"/>
    </source>
</evidence>
<dbReference type="VEuPathDB" id="VectorBase:RSAN_026565"/>
<keyword evidence="2" id="KW-1185">Reference proteome</keyword>
<dbReference type="PANTHER" id="PTHR46526:SF1">
    <property type="entry name" value="CHORDIN"/>
    <property type="match status" value="1"/>
</dbReference>
<dbReference type="EMBL" id="JABSTV010001250">
    <property type="protein sequence ID" value="KAH7957268.1"/>
    <property type="molecule type" value="Genomic_DNA"/>
</dbReference>
<gene>
    <name evidence="1" type="ORF">HPB52_016979</name>
</gene>
<dbReference type="Proteomes" id="UP000821837">
    <property type="component" value="Unassembled WGS sequence"/>
</dbReference>
<dbReference type="GO" id="GO:0030514">
    <property type="term" value="P:negative regulation of BMP signaling pathway"/>
    <property type="evidence" value="ECO:0007669"/>
    <property type="project" value="TreeGrafter"/>
</dbReference>